<dbReference type="InterPro" id="IPR002052">
    <property type="entry name" value="DNA_methylase_N6_adenine_CS"/>
</dbReference>
<keyword evidence="4" id="KW-0820">tRNA-binding</keyword>
<dbReference type="PROSITE" id="PS00092">
    <property type="entry name" value="N6_MTASE"/>
    <property type="match status" value="1"/>
</dbReference>
<evidence type="ECO:0000256" key="3">
    <source>
        <dbReference type="ARBA" id="ARBA00066937"/>
    </source>
</evidence>
<dbReference type="EC" id="2.1.1.214" evidence="3"/>
<keyword evidence="4" id="KW-0819">tRNA processing</keyword>
<keyword evidence="4" id="KW-0949">S-adenosyl-L-methionine</keyword>
<keyword evidence="4" id="KW-0694">RNA-binding</keyword>
<dbReference type="GO" id="GO:0032259">
    <property type="term" value="P:methylation"/>
    <property type="evidence" value="ECO:0007669"/>
    <property type="project" value="UniProtKB-UniRule"/>
</dbReference>
<dbReference type="Pfam" id="PF01170">
    <property type="entry name" value="UPF0020"/>
    <property type="match status" value="1"/>
</dbReference>
<dbReference type="InterPro" id="IPR029063">
    <property type="entry name" value="SAM-dependent_MTases_sf"/>
</dbReference>
<dbReference type="GO" id="GO:0160102">
    <property type="term" value="F:tRNA (guanine(10)-N2)-methyltransferase activity"/>
    <property type="evidence" value="ECO:0007669"/>
    <property type="project" value="UniProtKB-EC"/>
</dbReference>
<dbReference type="GO" id="GO:0043527">
    <property type="term" value="C:tRNA methyltransferase complex"/>
    <property type="evidence" value="ECO:0007669"/>
    <property type="project" value="UniProtKB-ARBA"/>
</dbReference>
<dbReference type="InterPro" id="IPR016691">
    <property type="entry name" value="TRMT11"/>
</dbReference>
<feature type="compositionally biased region" description="Basic and acidic residues" evidence="5">
    <location>
        <begin position="542"/>
        <end position="575"/>
    </location>
</feature>
<dbReference type="SUPFAM" id="SSF53335">
    <property type="entry name" value="S-adenosyl-L-methionine-dependent methyltransferases"/>
    <property type="match status" value="1"/>
</dbReference>
<protein>
    <recommendedName>
        <fullName evidence="3">tRNA (guanine(10)-N(2))-methyltransferase</fullName>
        <ecNumber evidence="3">2.1.1.214</ecNumber>
    </recommendedName>
</protein>
<dbReference type="PROSITE" id="PS51627">
    <property type="entry name" value="SAM_MT_TRM11"/>
    <property type="match status" value="1"/>
</dbReference>
<evidence type="ECO:0000256" key="1">
    <source>
        <dbReference type="ARBA" id="ARBA00022603"/>
    </source>
</evidence>
<organism evidence="7">
    <name type="scientific">Neobodo designis</name>
    <name type="common">Flagellated protozoan</name>
    <name type="synonym">Bodo designis</name>
    <dbReference type="NCBI Taxonomy" id="312471"/>
    <lineage>
        <taxon>Eukaryota</taxon>
        <taxon>Discoba</taxon>
        <taxon>Euglenozoa</taxon>
        <taxon>Kinetoplastea</taxon>
        <taxon>Metakinetoplastina</taxon>
        <taxon>Neobodonida</taxon>
        <taxon>Neobodo</taxon>
    </lineage>
</organism>
<dbReference type="InterPro" id="IPR000241">
    <property type="entry name" value="RlmKL-like_Mtase"/>
</dbReference>
<dbReference type="PRINTS" id="PR00507">
    <property type="entry name" value="N12N6MTFRASE"/>
</dbReference>
<keyword evidence="1 4" id="KW-0489">Methyltransferase</keyword>
<dbReference type="GO" id="GO:0000049">
    <property type="term" value="F:tRNA binding"/>
    <property type="evidence" value="ECO:0007669"/>
    <property type="project" value="UniProtKB-UniRule"/>
</dbReference>
<evidence type="ECO:0000313" key="7">
    <source>
        <dbReference type="EMBL" id="CAD9108427.1"/>
    </source>
</evidence>
<reference evidence="7" key="1">
    <citation type="submission" date="2021-01" db="EMBL/GenBank/DDBJ databases">
        <authorList>
            <person name="Corre E."/>
            <person name="Pelletier E."/>
            <person name="Niang G."/>
            <person name="Scheremetjew M."/>
            <person name="Finn R."/>
            <person name="Kale V."/>
            <person name="Holt S."/>
            <person name="Cochrane G."/>
            <person name="Meng A."/>
            <person name="Brown T."/>
            <person name="Cohen L."/>
        </authorList>
    </citation>
    <scope>NUCLEOTIDE SEQUENCE</scope>
    <source>
        <strain evidence="7">CCAP 1951/1</strain>
    </source>
</reference>
<dbReference type="AlphaFoldDB" id="A0A7S1PXZ3"/>
<dbReference type="GO" id="GO:0008033">
    <property type="term" value="P:tRNA processing"/>
    <property type="evidence" value="ECO:0007669"/>
    <property type="project" value="UniProtKB-UniRule"/>
</dbReference>
<evidence type="ECO:0000256" key="4">
    <source>
        <dbReference type="PROSITE-ProRule" id="PRU00959"/>
    </source>
</evidence>
<sequence length="575" mass="63900">MIVVLVQFISKADVDVFRLPEFEALCDIACDKHKEPTAHCRVLGNRPGDLSFTVDAYDAFVERRSPLLFAQLCSVEVARLMAERSVLIKSVLLPFVAGAGDIDSLAQKLVLAAEHSGEGLTALGPYVRSPTFRYEVESIERKLTSDEKKAAVQRLQCVPHAGKVDLEDPEATVFRVLLLHDSKRDLVGVFHGAVLSESRRNLFLDRFSLKARRYIGTTSMPPELTFLMANLARIRKNDLVVDPFAGTGATLLSAAFFGASTMGFDMDGRVLRGGAIVGAQAKQALAERVATRAKALQRMGVKGESDEALPATFRQNFVDYGLPAADAARLNFSVACRAFAPAIARHRNRGFLDAIVSDPPYGIREQQRRVVNATADDVELRKVAPWACGDLMLDLVSFAAVSLVCGGHLVYWHPTCRISYTDAEIPTHPCFERLSNEEQALSIKLGRRLVVMRKIRDSANPEQDLALARDSIASASDVRRVMDDTSIGNEQYFAYREKRRNIREARESWRNAQSTEPSSAQQRLSKAEIREANMRNRARNVAARETKQQAHDERQRRDSDLKRSRDEGQGSGLKD</sequence>
<gene>
    <name evidence="7" type="ORF">NDES1114_LOCUS10919</name>
</gene>
<proteinExistence type="inferred from homology"/>
<dbReference type="GO" id="GO:0005737">
    <property type="term" value="C:cytoplasm"/>
    <property type="evidence" value="ECO:0007669"/>
    <property type="project" value="UniProtKB-SubCell"/>
</dbReference>
<evidence type="ECO:0000256" key="2">
    <source>
        <dbReference type="ARBA" id="ARBA00022679"/>
    </source>
</evidence>
<comment type="similarity">
    <text evidence="4">Belongs to the class I-like SAM-binding methyltransferase superfamily. TRM11 methyltransferase family.</text>
</comment>
<feature type="region of interest" description="Disordered" evidence="5">
    <location>
        <begin position="535"/>
        <end position="575"/>
    </location>
</feature>
<name>A0A7S1PXZ3_NEODS</name>
<feature type="domain" description="Ribosomal RNA large subunit methyltransferase K/L-like methyltransferase" evidence="6">
    <location>
        <begin position="212"/>
        <end position="370"/>
    </location>
</feature>
<dbReference type="PANTHER" id="PTHR13370">
    <property type="entry name" value="RNA METHYLASE-RELATED"/>
    <property type="match status" value="1"/>
</dbReference>
<dbReference type="PANTHER" id="PTHR13370:SF3">
    <property type="entry name" value="TRNA (GUANINE(10)-N2)-METHYLTRANSFERASE HOMOLOG"/>
    <property type="match status" value="1"/>
</dbReference>
<evidence type="ECO:0000259" key="6">
    <source>
        <dbReference type="Pfam" id="PF01170"/>
    </source>
</evidence>
<keyword evidence="2 4" id="KW-0808">Transferase</keyword>
<evidence type="ECO:0000256" key="5">
    <source>
        <dbReference type="SAM" id="MobiDB-lite"/>
    </source>
</evidence>
<dbReference type="PIRSF" id="PIRSF017259">
    <property type="entry name" value="tRNA_mtfrase_TRM11"/>
    <property type="match status" value="1"/>
</dbReference>
<dbReference type="Gene3D" id="3.40.50.150">
    <property type="entry name" value="Vaccinia Virus protein VP39"/>
    <property type="match status" value="1"/>
</dbReference>
<dbReference type="EMBL" id="HBGF01016608">
    <property type="protein sequence ID" value="CAD9108427.1"/>
    <property type="molecule type" value="Transcribed_RNA"/>
</dbReference>
<accession>A0A7S1PXZ3</accession>